<evidence type="ECO:0000313" key="2">
    <source>
        <dbReference type="EMBL" id="GAA4039863.1"/>
    </source>
</evidence>
<dbReference type="Gene3D" id="3.90.550.10">
    <property type="entry name" value="Spore Coat Polysaccharide Biosynthesis Protein SpsA, Chain A"/>
    <property type="match status" value="1"/>
</dbReference>
<sequence length="299" mass="35232">MKFSILITTKNRLSDLKVSLNSMLSIINRDDVEFVICDDGSTDGTATYVATHFPKIHIIRNEVSKGYLYNRNKLLNTCKGTYAISLDDDANFLSENPLEEIEKHFIENSKCGLIAFRIFWGKQKPKSIEFNEKTECVKGFVGCGHVWRIETWKKIPNYPEWFGFFGEESFASLELFKKKYEVHYLPSVLVHHRVDIIARKSNNEYQWRLRRSFRSGWYLFFLFYPLNVIPRKIVYTFWIQLKTKTFGGDFKATIAISQAIGDVFLNLFKIIKQSDRLTNEEYKNYLKITDTKIFWKPNE</sequence>
<name>A0ABP7UBV8_9FLAO</name>
<organism evidence="2 3">
    <name type="scientific">Flavobacterium chungnamense</name>
    <dbReference type="NCBI Taxonomy" id="706182"/>
    <lineage>
        <taxon>Bacteria</taxon>
        <taxon>Pseudomonadati</taxon>
        <taxon>Bacteroidota</taxon>
        <taxon>Flavobacteriia</taxon>
        <taxon>Flavobacteriales</taxon>
        <taxon>Flavobacteriaceae</taxon>
        <taxon>Flavobacterium</taxon>
    </lineage>
</organism>
<accession>A0ABP7UBV8</accession>
<reference evidence="3" key="1">
    <citation type="journal article" date="2019" name="Int. J. Syst. Evol. Microbiol.">
        <title>The Global Catalogue of Microorganisms (GCM) 10K type strain sequencing project: providing services to taxonomists for standard genome sequencing and annotation.</title>
        <authorList>
            <consortium name="The Broad Institute Genomics Platform"/>
            <consortium name="The Broad Institute Genome Sequencing Center for Infectious Disease"/>
            <person name="Wu L."/>
            <person name="Ma J."/>
        </authorList>
    </citation>
    <scope>NUCLEOTIDE SEQUENCE [LARGE SCALE GENOMIC DNA]</scope>
    <source>
        <strain evidence="3">JCM 17068</strain>
    </source>
</reference>
<dbReference type="EMBL" id="BAABCS010000002">
    <property type="protein sequence ID" value="GAA4039863.1"/>
    <property type="molecule type" value="Genomic_DNA"/>
</dbReference>
<dbReference type="InterPro" id="IPR029044">
    <property type="entry name" value="Nucleotide-diphossugar_trans"/>
</dbReference>
<gene>
    <name evidence="2" type="ORF">GCM10022388_00480</name>
</gene>
<dbReference type="InterPro" id="IPR050834">
    <property type="entry name" value="Glycosyltransf_2"/>
</dbReference>
<feature type="domain" description="Glycosyltransferase 2-like" evidence="1">
    <location>
        <begin position="4"/>
        <end position="113"/>
    </location>
</feature>
<dbReference type="RefSeq" id="WP_345088914.1">
    <property type="nucleotide sequence ID" value="NZ_BAABCS010000002.1"/>
</dbReference>
<proteinExistence type="predicted"/>
<comment type="caution">
    <text evidence="2">The sequence shown here is derived from an EMBL/GenBank/DDBJ whole genome shotgun (WGS) entry which is preliminary data.</text>
</comment>
<dbReference type="PANTHER" id="PTHR43685:SF3">
    <property type="entry name" value="SLR2126 PROTEIN"/>
    <property type="match status" value="1"/>
</dbReference>
<evidence type="ECO:0000259" key="1">
    <source>
        <dbReference type="Pfam" id="PF00535"/>
    </source>
</evidence>
<dbReference type="SUPFAM" id="SSF53448">
    <property type="entry name" value="Nucleotide-diphospho-sugar transferases"/>
    <property type="match status" value="1"/>
</dbReference>
<dbReference type="PANTHER" id="PTHR43685">
    <property type="entry name" value="GLYCOSYLTRANSFERASE"/>
    <property type="match status" value="1"/>
</dbReference>
<keyword evidence="3" id="KW-1185">Reference proteome</keyword>
<protein>
    <submittedName>
        <fullName evidence="2">Glycosyltransferase family 2 protein</fullName>
    </submittedName>
</protein>
<evidence type="ECO:0000313" key="3">
    <source>
        <dbReference type="Proteomes" id="UP001500426"/>
    </source>
</evidence>
<dbReference type="InterPro" id="IPR001173">
    <property type="entry name" value="Glyco_trans_2-like"/>
</dbReference>
<dbReference type="Pfam" id="PF00535">
    <property type="entry name" value="Glycos_transf_2"/>
    <property type="match status" value="1"/>
</dbReference>
<dbReference type="Proteomes" id="UP001500426">
    <property type="component" value="Unassembled WGS sequence"/>
</dbReference>